<dbReference type="AlphaFoldDB" id="A0A328BB62"/>
<accession>A0A328BB62</accession>
<dbReference type="Proteomes" id="UP000249524">
    <property type="component" value="Unassembled WGS sequence"/>
</dbReference>
<dbReference type="EMBL" id="QFYS01000012">
    <property type="protein sequence ID" value="RAK62308.1"/>
    <property type="molecule type" value="Genomic_DNA"/>
</dbReference>
<feature type="transmembrane region" description="Helical" evidence="1">
    <location>
        <begin position="20"/>
        <end position="37"/>
    </location>
</feature>
<dbReference type="OrthoDB" id="9931958at2"/>
<comment type="caution">
    <text evidence="2">The sequence shown here is derived from an EMBL/GenBank/DDBJ whole genome shotgun (WGS) entry which is preliminary data.</text>
</comment>
<evidence type="ECO:0000313" key="3">
    <source>
        <dbReference type="Proteomes" id="UP000249524"/>
    </source>
</evidence>
<organism evidence="2 3">
    <name type="scientific">Phenylobacterium kunshanense</name>
    <dbReference type="NCBI Taxonomy" id="1445034"/>
    <lineage>
        <taxon>Bacteria</taxon>
        <taxon>Pseudomonadati</taxon>
        <taxon>Pseudomonadota</taxon>
        <taxon>Alphaproteobacteria</taxon>
        <taxon>Caulobacterales</taxon>
        <taxon>Caulobacteraceae</taxon>
        <taxon>Phenylobacterium</taxon>
    </lineage>
</organism>
<gene>
    <name evidence="2" type="ORF">DJ019_19450</name>
</gene>
<dbReference type="RefSeq" id="WP_111278230.1">
    <property type="nucleotide sequence ID" value="NZ_QFYS01000012.1"/>
</dbReference>
<feature type="transmembrane region" description="Helical" evidence="1">
    <location>
        <begin position="71"/>
        <end position="91"/>
    </location>
</feature>
<keyword evidence="1" id="KW-1133">Transmembrane helix</keyword>
<feature type="transmembrane region" description="Helical" evidence="1">
    <location>
        <begin position="97"/>
        <end position="115"/>
    </location>
</feature>
<evidence type="ECO:0000313" key="2">
    <source>
        <dbReference type="EMBL" id="RAK62308.1"/>
    </source>
</evidence>
<evidence type="ECO:0000256" key="1">
    <source>
        <dbReference type="SAM" id="Phobius"/>
    </source>
</evidence>
<keyword evidence="1" id="KW-0812">Transmembrane</keyword>
<feature type="transmembrane region" description="Helical" evidence="1">
    <location>
        <begin position="43"/>
        <end position="64"/>
    </location>
</feature>
<proteinExistence type="predicted"/>
<protein>
    <submittedName>
        <fullName evidence="2">Uncharacterized protein</fullName>
    </submittedName>
</protein>
<keyword evidence="3" id="KW-1185">Reference proteome</keyword>
<name>A0A328BB62_9CAUL</name>
<keyword evidence="1" id="KW-0472">Membrane</keyword>
<reference evidence="2 3" key="1">
    <citation type="submission" date="2018-05" db="EMBL/GenBank/DDBJ databases">
        <authorList>
            <person name="Lanie J.A."/>
            <person name="Ng W.-L."/>
            <person name="Kazmierczak K.M."/>
            <person name="Andrzejewski T.M."/>
            <person name="Davidsen T.M."/>
            <person name="Wayne K.J."/>
            <person name="Tettelin H."/>
            <person name="Glass J.I."/>
            <person name="Rusch D."/>
            <person name="Podicherti R."/>
            <person name="Tsui H.-C.T."/>
            <person name="Winkler M.E."/>
        </authorList>
    </citation>
    <scope>NUCLEOTIDE SEQUENCE [LARGE SCALE GENOMIC DNA]</scope>
    <source>
        <strain evidence="2 3">BUT-10</strain>
    </source>
</reference>
<sequence>MMIGHHIPAPNAVALPRSLYVPLGAAMGVAVLVLSLTPIAQPFMVRLLIFYAATTAAYVLMPFARRGDIPLVAAWVVLLAELAPCIGGQLISPAKVAADVLGVLMAAGPIYVARLRQVQQGDIRQGGRRASELKV</sequence>